<evidence type="ECO:0000256" key="9">
    <source>
        <dbReference type="RuleBase" id="RU363032"/>
    </source>
</evidence>
<evidence type="ECO:0000256" key="3">
    <source>
        <dbReference type="ARBA" id="ARBA00022448"/>
    </source>
</evidence>
<dbReference type="PROSITE" id="PS50928">
    <property type="entry name" value="ABC_TM1"/>
    <property type="match status" value="1"/>
</dbReference>
<comment type="similarity">
    <text evidence="2">Belongs to the binding-protein-dependent transport system permease family. HisMQ subfamily.</text>
</comment>
<evidence type="ECO:0000256" key="2">
    <source>
        <dbReference type="ARBA" id="ARBA00010072"/>
    </source>
</evidence>
<dbReference type="InterPro" id="IPR010065">
    <property type="entry name" value="AA_ABC_transptr_permease_3TM"/>
</dbReference>
<organism evidence="11 12">
    <name type="scientific">Paraburkholderia metrosideri</name>
    <dbReference type="NCBI Taxonomy" id="580937"/>
    <lineage>
        <taxon>Bacteria</taxon>
        <taxon>Pseudomonadati</taxon>
        <taxon>Pseudomonadota</taxon>
        <taxon>Betaproteobacteria</taxon>
        <taxon>Burkholderiales</taxon>
        <taxon>Burkholderiaceae</taxon>
        <taxon>Paraburkholderia</taxon>
    </lineage>
</organism>
<dbReference type="CDD" id="cd06261">
    <property type="entry name" value="TM_PBP2"/>
    <property type="match status" value="1"/>
</dbReference>
<proteinExistence type="inferred from homology"/>
<evidence type="ECO:0000313" key="12">
    <source>
        <dbReference type="Proteomes" id="UP001629432"/>
    </source>
</evidence>
<keyword evidence="4" id="KW-1003">Cell membrane</keyword>
<dbReference type="InterPro" id="IPR000515">
    <property type="entry name" value="MetI-like"/>
</dbReference>
<feature type="domain" description="ABC transmembrane type-1" evidence="10">
    <location>
        <begin position="19"/>
        <end position="207"/>
    </location>
</feature>
<accession>A0ABW9E3E7</accession>
<feature type="transmembrane region" description="Helical" evidence="9">
    <location>
        <begin position="186"/>
        <end position="211"/>
    </location>
</feature>
<comment type="caution">
    <text evidence="11">The sequence shown here is derived from an EMBL/GenBank/DDBJ whole genome shotgun (WGS) entry which is preliminary data.</text>
</comment>
<evidence type="ECO:0000256" key="4">
    <source>
        <dbReference type="ARBA" id="ARBA00022475"/>
    </source>
</evidence>
<evidence type="ECO:0000256" key="6">
    <source>
        <dbReference type="ARBA" id="ARBA00022970"/>
    </source>
</evidence>
<feature type="transmembrane region" description="Helical" evidence="9">
    <location>
        <begin position="58"/>
        <end position="78"/>
    </location>
</feature>
<evidence type="ECO:0000313" key="11">
    <source>
        <dbReference type="EMBL" id="MFM0641870.1"/>
    </source>
</evidence>
<evidence type="ECO:0000256" key="7">
    <source>
        <dbReference type="ARBA" id="ARBA00022989"/>
    </source>
</evidence>
<dbReference type="InterPro" id="IPR035906">
    <property type="entry name" value="MetI-like_sf"/>
</dbReference>
<dbReference type="Gene3D" id="1.10.3720.10">
    <property type="entry name" value="MetI-like"/>
    <property type="match status" value="1"/>
</dbReference>
<evidence type="ECO:0000256" key="1">
    <source>
        <dbReference type="ARBA" id="ARBA00004429"/>
    </source>
</evidence>
<keyword evidence="12" id="KW-1185">Reference proteome</keyword>
<gene>
    <name evidence="11" type="ORF">PQQ63_34865</name>
</gene>
<keyword evidence="7 9" id="KW-1133">Transmembrane helix</keyword>
<protein>
    <submittedName>
        <fullName evidence="11">Amino acid ABC transporter permease</fullName>
    </submittedName>
</protein>
<reference evidence="11 12" key="1">
    <citation type="journal article" date="2024" name="Chem. Sci.">
        <title>Discovery of megapolipeptins by genome mining of a Burkholderiales bacteria collection.</title>
        <authorList>
            <person name="Paulo B.S."/>
            <person name="Recchia M.J.J."/>
            <person name="Lee S."/>
            <person name="Fergusson C.H."/>
            <person name="Romanowski S.B."/>
            <person name="Hernandez A."/>
            <person name="Krull N."/>
            <person name="Liu D.Y."/>
            <person name="Cavanagh H."/>
            <person name="Bos A."/>
            <person name="Gray C.A."/>
            <person name="Murphy B.T."/>
            <person name="Linington R.G."/>
            <person name="Eustaquio A.S."/>
        </authorList>
    </citation>
    <scope>NUCLEOTIDE SEQUENCE [LARGE SCALE GENOMIC DNA]</scope>
    <source>
        <strain evidence="11 12">RL17-338-BIC-A</strain>
    </source>
</reference>
<name>A0ABW9E3E7_9BURK</name>
<keyword evidence="3 9" id="KW-0813">Transport</keyword>
<keyword evidence="5 9" id="KW-0812">Transmembrane</keyword>
<sequence>MMHDFGIVWAHADLLASGLLNTILLSVMAAIAALVLGGLLSTVLVLRARRLTSFLRAAIDVARCTPFLLVAYIIYYGLPSLGLRMDSWSAGLVALVVYHTAYMAEILASAWLALPRDPIEAGYAYGYNGLHLFRRIVLPPLALNASPVLGNQTIQIVKDSAFLTIISIPELTHAASAIQSQYFVPFAAFITAMLLYWAICLIVEAGVSYIAQIAEARR</sequence>
<comment type="subcellular location">
    <subcellularLocation>
        <location evidence="1">Cell inner membrane</location>
        <topology evidence="1">Multi-pass membrane protein</topology>
    </subcellularLocation>
    <subcellularLocation>
        <location evidence="9">Cell membrane</location>
        <topology evidence="9">Multi-pass membrane protein</topology>
    </subcellularLocation>
</comment>
<dbReference type="Pfam" id="PF00528">
    <property type="entry name" value="BPD_transp_1"/>
    <property type="match status" value="1"/>
</dbReference>
<dbReference type="PANTHER" id="PTHR30614">
    <property type="entry name" value="MEMBRANE COMPONENT OF AMINO ACID ABC TRANSPORTER"/>
    <property type="match status" value="1"/>
</dbReference>
<dbReference type="RefSeq" id="WP_408238219.1">
    <property type="nucleotide sequence ID" value="NZ_JAQQCF010000050.1"/>
</dbReference>
<keyword evidence="8 9" id="KW-0472">Membrane</keyword>
<dbReference type="Proteomes" id="UP001629432">
    <property type="component" value="Unassembled WGS sequence"/>
</dbReference>
<evidence type="ECO:0000256" key="5">
    <source>
        <dbReference type="ARBA" id="ARBA00022692"/>
    </source>
</evidence>
<feature type="transmembrane region" description="Helical" evidence="9">
    <location>
        <begin position="23"/>
        <end position="46"/>
    </location>
</feature>
<dbReference type="NCBIfam" id="TIGR01726">
    <property type="entry name" value="HEQRo_perm_3TM"/>
    <property type="match status" value="1"/>
</dbReference>
<dbReference type="EMBL" id="JAQQCF010000050">
    <property type="protein sequence ID" value="MFM0641870.1"/>
    <property type="molecule type" value="Genomic_DNA"/>
</dbReference>
<dbReference type="PANTHER" id="PTHR30614:SF0">
    <property type="entry name" value="L-CYSTINE TRANSPORT SYSTEM PERMEASE PROTEIN TCYL"/>
    <property type="match status" value="1"/>
</dbReference>
<evidence type="ECO:0000256" key="8">
    <source>
        <dbReference type="ARBA" id="ARBA00023136"/>
    </source>
</evidence>
<dbReference type="SUPFAM" id="SSF161098">
    <property type="entry name" value="MetI-like"/>
    <property type="match status" value="1"/>
</dbReference>
<keyword evidence="6" id="KW-0029">Amino-acid transport</keyword>
<evidence type="ECO:0000259" key="10">
    <source>
        <dbReference type="PROSITE" id="PS50928"/>
    </source>
</evidence>
<dbReference type="InterPro" id="IPR043429">
    <property type="entry name" value="ArtM/GltK/GlnP/TcyL/YhdX-like"/>
</dbReference>